<evidence type="ECO:0000256" key="1">
    <source>
        <dbReference type="SAM" id="MobiDB-lite"/>
    </source>
</evidence>
<dbReference type="PANTHER" id="PTHR33437:SF2">
    <property type="entry name" value="OS06G0361200 PROTEIN"/>
    <property type="match status" value="1"/>
</dbReference>
<comment type="caution">
    <text evidence="2">The sequence shown here is derived from an EMBL/GenBank/DDBJ whole genome shotgun (WGS) entry which is preliminary data.</text>
</comment>
<sequence length="248" mass="27982">MTMNVIPLKLKSTRKDSAALKNIATYEKLQRKLTLKEMQEKQYPFLNSDVLGIFDDLVDANLIELSEMKQSKEAGQIDDPKYCKYHRLIGYSIQDFFVFKDKVMQLARQGKISLEEDSATTNLMSIKYGYSDGKKASCNTTHVINEDGLLEKKDSSNANECMSTITFTDEDLLLGSKPHNLPLFMVGYAHEQKRKNDSSAIEVELSKGLTLPLTQINMKQLSKPPLEGFAHPNQEQEGGHEALAIDEK</sequence>
<name>A0AAW2UPZ7_SESRA</name>
<dbReference type="AlphaFoldDB" id="A0AAW2UPZ7"/>
<organism evidence="2">
    <name type="scientific">Sesamum radiatum</name>
    <name type="common">Black benniseed</name>
    <dbReference type="NCBI Taxonomy" id="300843"/>
    <lineage>
        <taxon>Eukaryota</taxon>
        <taxon>Viridiplantae</taxon>
        <taxon>Streptophyta</taxon>
        <taxon>Embryophyta</taxon>
        <taxon>Tracheophyta</taxon>
        <taxon>Spermatophyta</taxon>
        <taxon>Magnoliopsida</taxon>
        <taxon>eudicotyledons</taxon>
        <taxon>Gunneridae</taxon>
        <taxon>Pentapetalae</taxon>
        <taxon>asterids</taxon>
        <taxon>lamiids</taxon>
        <taxon>Lamiales</taxon>
        <taxon>Pedaliaceae</taxon>
        <taxon>Sesamum</taxon>
    </lineage>
</organism>
<feature type="compositionally biased region" description="Basic and acidic residues" evidence="1">
    <location>
        <begin position="237"/>
        <end position="248"/>
    </location>
</feature>
<accession>A0AAW2UPZ7</accession>
<reference evidence="2" key="1">
    <citation type="submission" date="2020-06" db="EMBL/GenBank/DDBJ databases">
        <authorList>
            <person name="Li T."/>
            <person name="Hu X."/>
            <person name="Zhang T."/>
            <person name="Song X."/>
            <person name="Zhang H."/>
            <person name="Dai N."/>
            <person name="Sheng W."/>
            <person name="Hou X."/>
            <person name="Wei L."/>
        </authorList>
    </citation>
    <scope>NUCLEOTIDE SEQUENCE</scope>
    <source>
        <strain evidence="2">G02</strain>
        <tissue evidence="2">Leaf</tissue>
    </source>
</reference>
<proteinExistence type="predicted"/>
<evidence type="ECO:0000313" key="2">
    <source>
        <dbReference type="EMBL" id="KAL0418962.1"/>
    </source>
</evidence>
<dbReference type="EMBL" id="JACGWJ010000005">
    <property type="protein sequence ID" value="KAL0418962.1"/>
    <property type="molecule type" value="Genomic_DNA"/>
</dbReference>
<dbReference type="PANTHER" id="PTHR33437">
    <property type="entry name" value="OS06G0361200 PROTEIN"/>
    <property type="match status" value="1"/>
</dbReference>
<feature type="region of interest" description="Disordered" evidence="1">
    <location>
        <begin position="223"/>
        <end position="248"/>
    </location>
</feature>
<gene>
    <name evidence="2" type="ORF">Sradi_1309700</name>
</gene>
<reference evidence="2" key="2">
    <citation type="journal article" date="2024" name="Plant">
        <title>Genomic evolution and insights into agronomic trait innovations of Sesamum species.</title>
        <authorList>
            <person name="Miao H."/>
            <person name="Wang L."/>
            <person name="Qu L."/>
            <person name="Liu H."/>
            <person name="Sun Y."/>
            <person name="Le M."/>
            <person name="Wang Q."/>
            <person name="Wei S."/>
            <person name="Zheng Y."/>
            <person name="Lin W."/>
            <person name="Duan Y."/>
            <person name="Cao H."/>
            <person name="Xiong S."/>
            <person name="Wang X."/>
            <person name="Wei L."/>
            <person name="Li C."/>
            <person name="Ma Q."/>
            <person name="Ju M."/>
            <person name="Zhao R."/>
            <person name="Li G."/>
            <person name="Mu C."/>
            <person name="Tian Q."/>
            <person name="Mei H."/>
            <person name="Zhang T."/>
            <person name="Gao T."/>
            <person name="Zhang H."/>
        </authorList>
    </citation>
    <scope>NUCLEOTIDE SEQUENCE</scope>
    <source>
        <strain evidence="2">G02</strain>
    </source>
</reference>
<protein>
    <submittedName>
        <fullName evidence="2">Uncharacterized protein</fullName>
    </submittedName>
</protein>